<feature type="transmembrane region" description="Helical" evidence="6">
    <location>
        <begin position="195"/>
        <end position="217"/>
    </location>
</feature>
<evidence type="ECO:0000256" key="5">
    <source>
        <dbReference type="ARBA" id="ARBA00023136"/>
    </source>
</evidence>
<dbReference type="AlphaFoldDB" id="A0A420YG17"/>
<protein>
    <recommendedName>
        <fullName evidence="9">Acetate transporter</fullName>
    </recommendedName>
</protein>
<feature type="transmembrane region" description="Helical" evidence="6">
    <location>
        <begin position="105"/>
        <end position="127"/>
    </location>
</feature>
<evidence type="ECO:0000256" key="4">
    <source>
        <dbReference type="ARBA" id="ARBA00022989"/>
    </source>
</evidence>
<keyword evidence="3 6" id="KW-0812">Transmembrane</keyword>
<dbReference type="EMBL" id="QVQW01000012">
    <property type="protein sequence ID" value="RKU46794.1"/>
    <property type="molecule type" value="Genomic_DNA"/>
</dbReference>
<reference evidence="7 8" key="1">
    <citation type="submission" date="2018-08" db="EMBL/GenBank/DDBJ databases">
        <title>Draft genome of the lignicolous fungus Coniochaeta pulveracea.</title>
        <authorList>
            <person name="Borstlap C.J."/>
            <person name="De Witt R.N."/>
            <person name="Botha A."/>
            <person name="Volschenk H."/>
        </authorList>
    </citation>
    <scope>NUCLEOTIDE SEQUENCE [LARGE SCALE GENOMIC DNA]</scope>
    <source>
        <strain evidence="7 8">CAB683</strain>
    </source>
</reference>
<keyword evidence="5 6" id="KW-0472">Membrane</keyword>
<feature type="transmembrane region" description="Helical" evidence="6">
    <location>
        <begin position="74"/>
        <end position="93"/>
    </location>
</feature>
<accession>A0A420YG17</accession>
<dbReference type="GO" id="GO:0015123">
    <property type="term" value="F:acetate transmembrane transporter activity"/>
    <property type="evidence" value="ECO:0007669"/>
    <property type="project" value="TreeGrafter"/>
</dbReference>
<organism evidence="7 8">
    <name type="scientific">Coniochaeta pulveracea</name>
    <dbReference type="NCBI Taxonomy" id="177199"/>
    <lineage>
        <taxon>Eukaryota</taxon>
        <taxon>Fungi</taxon>
        <taxon>Dikarya</taxon>
        <taxon>Ascomycota</taxon>
        <taxon>Pezizomycotina</taxon>
        <taxon>Sordariomycetes</taxon>
        <taxon>Sordariomycetidae</taxon>
        <taxon>Coniochaetales</taxon>
        <taxon>Coniochaetaceae</taxon>
        <taxon>Coniochaeta</taxon>
    </lineage>
</organism>
<evidence type="ECO:0000256" key="2">
    <source>
        <dbReference type="ARBA" id="ARBA00005587"/>
    </source>
</evidence>
<evidence type="ECO:0000256" key="6">
    <source>
        <dbReference type="SAM" id="Phobius"/>
    </source>
</evidence>
<dbReference type="GO" id="GO:0005886">
    <property type="term" value="C:plasma membrane"/>
    <property type="evidence" value="ECO:0007669"/>
    <property type="project" value="TreeGrafter"/>
</dbReference>
<evidence type="ECO:0000313" key="8">
    <source>
        <dbReference type="Proteomes" id="UP000275385"/>
    </source>
</evidence>
<evidence type="ECO:0000256" key="3">
    <source>
        <dbReference type="ARBA" id="ARBA00022692"/>
    </source>
</evidence>
<evidence type="ECO:0000313" key="7">
    <source>
        <dbReference type="EMBL" id="RKU46794.1"/>
    </source>
</evidence>
<keyword evidence="8" id="KW-1185">Reference proteome</keyword>
<proteinExistence type="inferred from homology"/>
<gene>
    <name evidence="7" type="ORF">DL546_006828</name>
</gene>
<comment type="subcellular location">
    <subcellularLocation>
        <location evidence="1">Membrane</location>
        <topology evidence="1">Multi-pass membrane protein</topology>
    </subcellularLocation>
</comment>
<dbReference type="InterPro" id="IPR000791">
    <property type="entry name" value="Gpr1/Fun34/SatP-like"/>
</dbReference>
<dbReference type="PANTHER" id="PTHR31123:SF7">
    <property type="entry name" value="MARVEL DOMAIN-CONTAINING PROTEIN"/>
    <property type="match status" value="1"/>
</dbReference>
<comment type="caution">
    <text evidence="7">The sequence shown here is derived from an EMBL/GenBank/DDBJ whole genome shotgun (WGS) entry which is preliminary data.</text>
</comment>
<dbReference type="Pfam" id="PF01184">
    <property type="entry name" value="Gpr1_Fun34_YaaH"/>
    <property type="match status" value="1"/>
</dbReference>
<name>A0A420YG17_9PEZI</name>
<comment type="similarity">
    <text evidence="2">Belongs to the acetate uptake transporter (AceTr) (TC 2.A.96) family.</text>
</comment>
<dbReference type="PANTHER" id="PTHR31123">
    <property type="entry name" value="ACCUMULATION OF DYADS PROTEIN 2-RELATED"/>
    <property type="match status" value="1"/>
</dbReference>
<sequence>MFVVSHTEAMASGSNTGSVIAKGDEETGQRIEVVRTSTISNRLANPAPLAMGGFATTLTSVSLVMMQARGVTNQTVLVADLCFVACVALLISAQWDMVRGQTFSYTVLSAYGLFYGGYGALMLPSLGIVDSYGGYTPEYYNAMGVFILLWAVLNLFFLVASVAFNFVYISIFATLQVCLTLDAGGWFLLANGNGATSIALTKASGVFGFLAGLLGFYTTAHYLCEDALPFDIPMGDTSRIVARWRRQKIKK</sequence>
<evidence type="ECO:0008006" key="9">
    <source>
        <dbReference type="Google" id="ProtNLM"/>
    </source>
</evidence>
<keyword evidence="4 6" id="KW-1133">Transmembrane helix</keyword>
<dbReference type="InterPro" id="IPR051633">
    <property type="entry name" value="AceTr"/>
</dbReference>
<dbReference type="OrthoDB" id="3648309at2759"/>
<feature type="transmembrane region" description="Helical" evidence="6">
    <location>
        <begin position="166"/>
        <end position="189"/>
    </location>
</feature>
<evidence type="ECO:0000256" key="1">
    <source>
        <dbReference type="ARBA" id="ARBA00004141"/>
    </source>
</evidence>
<feature type="transmembrane region" description="Helical" evidence="6">
    <location>
        <begin position="49"/>
        <end position="68"/>
    </location>
</feature>
<dbReference type="Proteomes" id="UP000275385">
    <property type="component" value="Unassembled WGS sequence"/>
</dbReference>
<feature type="transmembrane region" description="Helical" evidence="6">
    <location>
        <begin position="139"/>
        <end position="159"/>
    </location>
</feature>